<organism evidence="6 7">
    <name type="scientific">Kineococcus gynurae</name>
    <dbReference type="NCBI Taxonomy" id="452979"/>
    <lineage>
        <taxon>Bacteria</taxon>
        <taxon>Bacillati</taxon>
        <taxon>Actinomycetota</taxon>
        <taxon>Actinomycetes</taxon>
        <taxon>Kineosporiales</taxon>
        <taxon>Kineosporiaceae</taxon>
        <taxon>Kineococcus</taxon>
    </lineage>
</organism>
<evidence type="ECO:0000313" key="7">
    <source>
        <dbReference type="Proteomes" id="UP001589748"/>
    </source>
</evidence>
<dbReference type="Proteomes" id="UP001589748">
    <property type="component" value="Unassembled WGS sequence"/>
</dbReference>
<feature type="domain" description="ABC transporter" evidence="5">
    <location>
        <begin position="276"/>
        <end position="517"/>
    </location>
</feature>
<evidence type="ECO:0000256" key="1">
    <source>
        <dbReference type="ARBA" id="ARBA00005417"/>
    </source>
</evidence>
<proteinExistence type="inferred from homology"/>
<dbReference type="PROSITE" id="PS50893">
    <property type="entry name" value="ABC_TRANSPORTER_2"/>
    <property type="match status" value="2"/>
</dbReference>
<reference evidence="6 7" key="1">
    <citation type="submission" date="2024-09" db="EMBL/GenBank/DDBJ databases">
        <authorList>
            <person name="Sun Q."/>
            <person name="Mori K."/>
        </authorList>
    </citation>
    <scope>NUCLEOTIDE SEQUENCE [LARGE SCALE GENOMIC DNA]</scope>
    <source>
        <strain evidence="6 7">TISTR 1856</strain>
    </source>
</reference>
<dbReference type="InterPro" id="IPR015856">
    <property type="entry name" value="ABC_transpr_CbiO/EcfA_su"/>
</dbReference>
<dbReference type="Gene3D" id="3.40.50.300">
    <property type="entry name" value="P-loop containing nucleotide triphosphate hydrolases"/>
    <property type="match status" value="2"/>
</dbReference>
<dbReference type="InterPro" id="IPR003593">
    <property type="entry name" value="AAA+_ATPase"/>
</dbReference>
<gene>
    <name evidence="6" type="ORF">ACFFVI_04155</name>
</gene>
<dbReference type="EMBL" id="JBHMDM010000002">
    <property type="protein sequence ID" value="MFB9376155.1"/>
    <property type="molecule type" value="Genomic_DNA"/>
</dbReference>
<evidence type="ECO:0000256" key="3">
    <source>
        <dbReference type="ARBA" id="ARBA00022741"/>
    </source>
</evidence>
<keyword evidence="4 6" id="KW-0067">ATP-binding</keyword>
<protein>
    <submittedName>
        <fullName evidence="6">ATP-binding cassette domain-containing protein</fullName>
    </submittedName>
</protein>
<evidence type="ECO:0000259" key="5">
    <source>
        <dbReference type="PROSITE" id="PS50893"/>
    </source>
</evidence>
<dbReference type="CDD" id="cd03225">
    <property type="entry name" value="ABC_cobalt_CbiO_domain1"/>
    <property type="match status" value="1"/>
</dbReference>
<dbReference type="SMART" id="SM00382">
    <property type="entry name" value="AAA"/>
    <property type="match status" value="2"/>
</dbReference>
<dbReference type="PROSITE" id="PS00211">
    <property type="entry name" value="ABC_TRANSPORTER_1"/>
    <property type="match status" value="1"/>
</dbReference>
<name>A0ABV5LPY8_9ACTN</name>
<dbReference type="GO" id="GO:0005524">
    <property type="term" value="F:ATP binding"/>
    <property type="evidence" value="ECO:0007669"/>
    <property type="project" value="UniProtKB-KW"/>
</dbReference>
<comment type="similarity">
    <text evidence="1">Belongs to the ABC transporter superfamily.</text>
</comment>
<accession>A0ABV5LPY8</accession>
<evidence type="ECO:0000256" key="4">
    <source>
        <dbReference type="ARBA" id="ARBA00022840"/>
    </source>
</evidence>
<keyword evidence="7" id="KW-1185">Reference proteome</keyword>
<dbReference type="InterPro" id="IPR003439">
    <property type="entry name" value="ABC_transporter-like_ATP-bd"/>
</dbReference>
<feature type="domain" description="ABC transporter" evidence="5">
    <location>
        <begin position="13"/>
        <end position="248"/>
    </location>
</feature>
<evidence type="ECO:0000256" key="2">
    <source>
        <dbReference type="ARBA" id="ARBA00022448"/>
    </source>
</evidence>
<dbReference type="InterPro" id="IPR017871">
    <property type="entry name" value="ABC_transporter-like_CS"/>
</dbReference>
<dbReference type="InterPro" id="IPR050095">
    <property type="entry name" value="ECF_ABC_transporter_ATP-bd"/>
</dbReference>
<dbReference type="SUPFAM" id="SSF52540">
    <property type="entry name" value="P-loop containing nucleoside triphosphate hydrolases"/>
    <property type="match status" value="2"/>
</dbReference>
<sequence length="517" mass="52922">MAPASAPSGATSVRVRGLRVRDGSRTYLGGSAGLDLDVGAGSRVLLVGPSGAGKSTLLRALAGLVEDLDGQNSGEVLLDGRPVRAGRAGSAGLLLQDPQETVVAASVGRDTAFGPENRGADRAEIWARVAEAHHRAQLRVGPGRDTVTLSGGERQRLGLAGVLALDPGLLLLDEPTSMLDAATARRVRDSVLAAVGPRTLVVVDHDLAAWAEAVDRVLVLDHDGVLVADGTPAAVLGDEVLATRLGLRVPGGAPPRPADVAGLHPAIALVEGEPALVAESVGLSVRSRGIRPSAPTLVLDAVDAQLRSGALTALGGPSGAGKSSLLGLLAGLQRPTRGRVLAAAGLTAGLRHREPARWRSRDLAARVGWMPQHPDRGFVRPTVAEEVRVTLDVLGRGPGEVERVVGLLEQAGLADRAGLDPRLLSGGEQRRLSAVCAVAAAPAVLLADEPTVGQDARTWAFVTGLLVSAAAAGATVVTATHDTDLLDLADEQVHLVDGHVDHRVAGRAPVRTGVGSR</sequence>
<dbReference type="PANTHER" id="PTHR43553">
    <property type="entry name" value="HEAVY METAL TRANSPORTER"/>
    <property type="match status" value="1"/>
</dbReference>
<keyword evidence="2" id="KW-0813">Transport</keyword>
<dbReference type="InterPro" id="IPR027417">
    <property type="entry name" value="P-loop_NTPase"/>
</dbReference>
<dbReference type="RefSeq" id="WP_380134682.1">
    <property type="nucleotide sequence ID" value="NZ_JBHLUI010000002.1"/>
</dbReference>
<dbReference type="PANTHER" id="PTHR43553:SF24">
    <property type="entry name" value="ENERGY-COUPLING FACTOR TRANSPORTER ATP-BINDING PROTEIN ECFA1"/>
    <property type="match status" value="1"/>
</dbReference>
<keyword evidence="3" id="KW-0547">Nucleotide-binding</keyword>
<comment type="caution">
    <text evidence="6">The sequence shown here is derived from an EMBL/GenBank/DDBJ whole genome shotgun (WGS) entry which is preliminary data.</text>
</comment>
<dbReference type="Pfam" id="PF00005">
    <property type="entry name" value="ABC_tran"/>
    <property type="match status" value="2"/>
</dbReference>
<evidence type="ECO:0000313" key="6">
    <source>
        <dbReference type="EMBL" id="MFB9376155.1"/>
    </source>
</evidence>